<dbReference type="AlphaFoldDB" id="A0A1M5YRL3"/>
<dbReference type="Proteomes" id="UP000183995">
    <property type="component" value="Unassembled WGS sequence"/>
</dbReference>
<accession>A0A1M5YRL3</accession>
<dbReference type="GO" id="GO:0051539">
    <property type="term" value="F:4 iron, 4 sulfur cluster binding"/>
    <property type="evidence" value="ECO:0007669"/>
    <property type="project" value="UniProtKB-KW"/>
</dbReference>
<name>A0A1M5YRL3_9FIRM</name>
<dbReference type="RefSeq" id="WP_200796636.1">
    <property type="nucleotide sequence ID" value="NZ_FQXV01000010.1"/>
</dbReference>
<evidence type="ECO:0000256" key="11">
    <source>
        <dbReference type="ARBA" id="ARBA00047967"/>
    </source>
</evidence>
<dbReference type="PROSITE" id="PS00746">
    <property type="entry name" value="NIFH_FRXC_1"/>
    <property type="match status" value="1"/>
</dbReference>
<evidence type="ECO:0000256" key="1">
    <source>
        <dbReference type="ARBA" id="ARBA00001966"/>
    </source>
</evidence>
<comment type="cofactor">
    <cofactor evidence="1">
        <name>[4Fe-4S] cluster</name>
        <dbReference type="ChEBI" id="CHEBI:49883"/>
    </cofactor>
</comment>
<dbReference type="GO" id="GO:0005524">
    <property type="term" value="F:ATP binding"/>
    <property type="evidence" value="ECO:0007669"/>
    <property type="project" value="UniProtKB-KW"/>
</dbReference>
<evidence type="ECO:0000313" key="15">
    <source>
        <dbReference type="Proteomes" id="UP000183995"/>
    </source>
</evidence>
<keyword evidence="12" id="KW-0004">4Fe-4S</keyword>
<feature type="domain" description="Nitrogenase/oxidoreductase component 1" evidence="13">
    <location>
        <begin position="316"/>
        <end position="713"/>
    </location>
</feature>
<proteinExistence type="inferred from homology"/>
<dbReference type="EC" id="1.18.6.1" evidence="5"/>
<dbReference type="PROSITE" id="PS51026">
    <property type="entry name" value="NIFH_FRXC_3"/>
    <property type="match status" value="1"/>
</dbReference>
<dbReference type="PRINTS" id="PR00091">
    <property type="entry name" value="NITROGNASEII"/>
</dbReference>
<keyword evidence="9 12" id="KW-0408">Iron</keyword>
<evidence type="ECO:0000256" key="2">
    <source>
        <dbReference type="ARBA" id="ARBA00002234"/>
    </source>
</evidence>
<dbReference type="Pfam" id="PF00148">
    <property type="entry name" value="Oxidored_nitro"/>
    <property type="match status" value="1"/>
</dbReference>
<comment type="subunit">
    <text evidence="4">Homodimer.</text>
</comment>
<evidence type="ECO:0000313" key="14">
    <source>
        <dbReference type="EMBL" id="SHI14213.1"/>
    </source>
</evidence>
<comment type="catalytic activity">
    <reaction evidence="11">
        <text>N2 + 8 reduced [2Fe-2S]-[ferredoxin] + 16 ATP + 16 H2O = H2 + 8 oxidized [2Fe-2S]-[ferredoxin] + 2 NH4(+) + 16 ADP + 16 phosphate + 6 H(+)</text>
        <dbReference type="Rhea" id="RHEA:21448"/>
        <dbReference type="Rhea" id="RHEA-COMP:10000"/>
        <dbReference type="Rhea" id="RHEA-COMP:10001"/>
        <dbReference type="ChEBI" id="CHEBI:15377"/>
        <dbReference type="ChEBI" id="CHEBI:15378"/>
        <dbReference type="ChEBI" id="CHEBI:17997"/>
        <dbReference type="ChEBI" id="CHEBI:18276"/>
        <dbReference type="ChEBI" id="CHEBI:28938"/>
        <dbReference type="ChEBI" id="CHEBI:30616"/>
        <dbReference type="ChEBI" id="CHEBI:33737"/>
        <dbReference type="ChEBI" id="CHEBI:33738"/>
        <dbReference type="ChEBI" id="CHEBI:43474"/>
        <dbReference type="ChEBI" id="CHEBI:456216"/>
        <dbReference type="EC" id="1.18.6.1"/>
    </reaction>
</comment>
<evidence type="ECO:0000256" key="3">
    <source>
        <dbReference type="ARBA" id="ARBA00005504"/>
    </source>
</evidence>
<dbReference type="Gene3D" id="3.40.50.1980">
    <property type="entry name" value="Nitrogenase molybdenum iron protein domain"/>
    <property type="match status" value="1"/>
</dbReference>
<keyword evidence="6 12" id="KW-0479">Metal-binding</keyword>
<reference evidence="14 15" key="1">
    <citation type="submission" date="2016-11" db="EMBL/GenBank/DDBJ databases">
        <authorList>
            <person name="Jaros S."/>
            <person name="Januszkiewicz K."/>
            <person name="Wedrychowicz H."/>
        </authorList>
    </citation>
    <scope>NUCLEOTIDE SEQUENCE [LARGE SCALE GENOMIC DNA]</scope>
    <source>
        <strain evidence="14 15">DSM 10068</strain>
    </source>
</reference>
<dbReference type="PANTHER" id="PTHR42864:SF2">
    <property type="entry name" value="LIGHT-INDEPENDENT PROTOCHLOROPHYLLIDE REDUCTASE IRON-SULFUR ATP-BINDING PROTEIN"/>
    <property type="match status" value="1"/>
</dbReference>
<dbReference type="Pfam" id="PF00142">
    <property type="entry name" value="Fer4_NifH"/>
    <property type="match status" value="1"/>
</dbReference>
<evidence type="ECO:0000256" key="7">
    <source>
        <dbReference type="ARBA" id="ARBA00022741"/>
    </source>
</evidence>
<evidence type="ECO:0000256" key="6">
    <source>
        <dbReference type="ARBA" id="ARBA00022723"/>
    </source>
</evidence>
<dbReference type="Gene3D" id="3.40.50.12380">
    <property type="entry name" value="Nitrogenase MoFe cofactor biosynthesis protein NifE, C-terminal"/>
    <property type="match status" value="1"/>
</dbReference>
<evidence type="ECO:0000259" key="13">
    <source>
        <dbReference type="Pfam" id="PF00148"/>
    </source>
</evidence>
<keyword evidence="12" id="KW-0560">Oxidoreductase</keyword>
<dbReference type="STRING" id="1123282.SAMN02745823_02724"/>
<evidence type="ECO:0000256" key="10">
    <source>
        <dbReference type="ARBA" id="ARBA00023014"/>
    </source>
</evidence>
<dbReference type="SUPFAM" id="SSF53807">
    <property type="entry name" value="Helical backbone' metal receptor"/>
    <property type="match status" value="1"/>
</dbReference>
<keyword evidence="15" id="KW-1185">Reference proteome</keyword>
<protein>
    <recommendedName>
        <fullName evidence="5">nitrogenase</fullName>
        <ecNumber evidence="5">1.18.6.1</ecNumber>
    </recommendedName>
</protein>
<dbReference type="EMBL" id="FQXV01000010">
    <property type="protein sequence ID" value="SHI14213.1"/>
    <property type="molecule type" value="Genomic_DNA"/>
</dbReference>
<dbReference type="InterPro" id="IPR000392">
    <property type="entry name" value="NifH/frxC"/>
</dbReference>
<keyword evidence="10 12" id="KW-0411">Iron-sulfur</keyword>
<dbReference type="InterPro" id="IPR000510">
    <property type="entry name" value="Nase/OxRdtase_comp1"/>
</dbReference>
<evidence type="ECO:0000256" key="4">
    <source>
        <dbReference type="ARBA" id="ARBA00011738"/>
    </source>
</evidence>
<comment type="function">
    <text evidence="2">The key enzymatic reactions in nitrogen fixation are catalyzed by the nitrogenase complex, which has 2 components: the iron protein and the molybdenum-iron protein.</text>
</comment>
<dbReference type="Gene3D" id="3.40.50.300">
    <property type="entry name" value="P-loop containing nucleotide triphosphate hydrolases"/>
    <property type="match status" value="1"/>
</dbReference>
<dbReference type="PANTHER" id="PTHR42864">
    <property type="entry name" value="LIGHT-INDEPENDENT PROTOCHLOROPHYLLIDE REDUCTASE IRON-SULFUR ATP-BINDING PROTEIN"/>
    <property type="match status" value="1"/>
</dbReference>
<evidence type="ECO:0000256" key="8">
    <source>
        <dbReference type="ARBA" id="ARBA00022840"/>
    </source>
</evidence>
<keyword evidence="7 12" id="KW-0547">Nucleotide-binding</keyword>
<dbReference type="GO" id="GO:0046872">
    <property type="term" value="F:metal ion binding"/>
    <property type="evidence" value="ECO:0007669"/>
    <property type="project" value="UniProtKB-KW"/>
</dbReference>
<dbReference type="InterPro" id="IPR027417">
    <property type="entry name" value="P-loop_NTPase"/>
</dbReference>
<comment type="similarity">
    <text evidence="3 12">Belongs to the NifH/BchL/ChlL family.</text>
</comment>
<dbReference type="PROSITE" id="PS00692">
    <property type="entry name" value="NIFH_FRXC_2"/>
    <property type="match status" value="1"/>
</dbReference>
<keyword evidence="8 12" id="KW-0067">ATP-binding</keyword>
<dbReference type="SUPFAM" id="SSF52540">
    <property type="entry name" value="P-loop containing nucleoside triphosphate hydrolases"/>
    <property type="match status" value="1"/>
</dbReference>
<evidence type="ECO:0000256" key="12">
    <source>
        <dbReference type="RuleBase" id="RU003688"/>
    </source>
</evidence>
<evidence type="ECO:0000256" key="5">
    <source>
        <dbReference type="ARBA" id="ARBA00012773"/>
    </source>
</evidence>
<evidence type="ECO:0000256" key="9">
    <source>
        <dbReference type="ARBA" id="ARBA00023004"/>
    </source>
</evidence>
<dbReference type="GO" id="GO:0016163">
    <property type="term" value="F:nitrogenase activity"/>
    <property type="evidence" value="ECO:0007669"/>
    <property type="project" value="UniProtKB-EC"/>
</dbReference>
<dbReference type="InterPro" id="IPR030655">
    <property type="entry name" value="NifH/chlL_CS"/>
</dbReference>
<dbReference type="CDD" id="cd02040">
    <property type="entry name" value="NifH"/>
    <property type="match status" value="1"/>
</dbReference>
<gene>
    <name evidence="14" type="ORF">SAMN02745823_02724</name>
</gene>
<organism evidence="14 15">
    <name type="scientific">Sporobacter termitidis DSM 10068</name>
    <dbReference type="NCBI Taxonomy" id="1123282"/>
    <lineage>
        <taxon>Bacteria</taxon>
        <taxon>Bacillati</taxon>
        <taxon>Bacillota</taxon>
        <taxon>Clostridia</taxon>
        <taxon>Eubacteriales</taxon>
        <taxon>Oscillospiraceae</taxon>
        <taxon>Sporobacter</taxon>
    </lineage>
</organism>
<sequence length="734" mass="81344">MKEIAVYGKGGIGKSTLSANLSAALAQAGKRVLQIGCDPKHDSTRLLTHGHRLTTVLDYMRVTNPLDYKLEDILLRGYADIGCVEAGGPKPGVGCAGRGIISTFELLNQFKLKEHYDITVYDVLGDVVCGGFAVPIRREYADTIFVVTSGEFMALYAANNILRGIRNYDNEERRVAGILYNKRNVEDEDERVVRFARAVGLPICAIIPRSDAFTRAERANMTVVEQAIDRGVIDIFSKLAQEIMAGCTLYEAKPLSDEQLESVVLGREETVGLQIPAASTPGKKPKPALAVPEIDLTDPNRYLSKNMIRSEPLHGCAFNGAVTMSVHIRDAVILAHAPKSCAYISYQSISSTGRRGLFERGALLPVPLSPNLEATEMGESEVIFGGMEKLEDKINEIKKRGPKAIVVISACPAGIIGDDIDSVRLLSEPDLPVVTIKTDGNMSGDYLQGMLMCYTMLAKQIIRRDVPVAPDTVNVVFEKVVAKNTDGNFRIMSEFLSQLGIGVNCRFLCDTTYDRLENFCAAPLNLLAYKDYTGKLLQDFFTREYGAVFFDMAFPVGFAETADWLRGVAGFFERPDAAEAIIAEHQARYAREVAALKPVLSGKKLMVITYNHSLDWILQTALDVGIEVVKVGILNFSQDEGFRTRLDVPLPVEENYDRDNREKDLKRYRPDILLTNYASSIADEVFVADTIPMCPDVGFYSGLIMAKRWAQLLKLNLKGEWKQDERLFRQYYAG</sequence>